<accession>A0A4S1WB57</accession>
<proteinExistence type="predicted"/>
<evidence type="ECO:0008006" key="4">
    <source>
        <dbReference type="Google" id="ProtNLM"/>
    </source>
</evidence>
<keyword evidence="3" id="KW-1185">Reference proteome</keyword>
<dbReference type="PROSITE" id="PS51257">
    <property type="entry name" value="PROKAR_LIPOPROTEIN"/>
    <property type="match status" value="1"/>
</dbReference>
<name>A0A4S1WB57_9SPHN</name>
<protein>
    <recommendedName>
        <fullName evidence="4">Aspartate-semialdehyde dehydrogenase</fullName>
    </recommendedName>
</protein>
<feature type="chain" id="PRO_5020488084" description="Aspartate-semialdehyde dehydrogenase" evidence="1">
    <location>
        <begin position="27"/>
        <end position="211"/>
    </location>
</feature>
<feature type="signal peptide" evidence="1">
    <location>
        <begin position="1"/>
        <end position="26"/>
    </location>
</feature>
<evidence type="ECO:0000313" key="2">
    <source>
        <dbReference type="EMBL" id="TGX39195.1"/>
    </source>
</evidence>
<evidence type="ECO:0000256" key="1">
    <source>
        <dbReference type="SAM" id="SignalP"/>
    </source>
</evidence>
<sequence length="211" mass="21716">MRNRMLGRRTRLAAALVALLAGCSPAEPEQNATRSITFQGNAEELILPSPAPAEANAAEAAGPAINLAPDGLSLVLPSGAARQVTFGMPRADATRMIAAALGNPIEEGDQQECGAGALSFANFRDGLGLYFEGGKFAGWDLDGREGGRFATAAGVGIGSTRKQLESAHAITLEDSTLGIEFTSGGLSGLLSTREPSGEITNLWAGMTCIAR</sequence>
<evidence type="ECO:0000313" key="3">
    <source>
        <dbReference type="Proteomes" id="UP000309848"/>
    </source>
</evidence>
<dbReference type="AlphaFoldDB" id="A0A4S1WB57"/>
<dbReference type="EMBL" id="SRXU01000008">
    <property type="protein sequence ID" value="TGX39195.1"/>
    <property type="molecule type" value="Genomic_DNA"/>
</dbReference>
<keyword evidence="1" id="KW-0732">Signal</keyword>
<reference evidence="2 3" key="1">
    <citation type="submission" date="2019-04" db="EMBL/GenBank/DDBJ databases">
        <title>Sphingomonas psychrotolerans sp. nov., isolated from soil in the Tianshan Mountains, Xinjiang, China.</title>
        <authorList>
            <person name="Luo Y."/>
            <person name="Sheng H."/>
        </authorList>
    </citation>
    <scope>NUCLEOTIDE SEQUENCE [LARGE SCALE GENOMIC DNA]</scope>
    <source>
        <strain evidence="2 3">KIS18-15</strain>
    </source>
</reference>
<dbReference type="RefSeq" id="WP_168355597.1">
    <property type="nucleotide sequence ID" value="NZ_SRXU01000008.1"/>
</dbReference>
<dbReference type="Proteomes" id="UP000309848">
    <property type="component" value="Unassembled WGS sequence"/>
</dbReference>
<gene>
    <name evidence="2" type="ORF">E5A74_16895</name>
</gene>
<organism evidence="2 3">
    <name type="scientific">Sphingomonas naasensis</name>
    <dbReference type="NCBI Taxonomy" id="1344951"/>
    <lineage>
        <taxon>Bacteria</taxon>
        <taxon>Pseudomonadati</taxon>
        <taxon>Pseudomonadota</taxon>
        <taxon>Alphaproteobacteria</taxon>
        <taxon>Sphingomonadales</taxon>
        <taxon>Sphingomonadaceae</taxon>
        <taxon>Sphingomonas</taxon>
    </lineage>
</organism>
<comment type="caution">
    <text evidence="2">The sequence shown here is derived from an EMBL/GenBank/DDBJ whole genome shotgun (WGS) entry which is preliminary data.</text>
</comment>